<gene>
    <name evidence="2" type="ORF">EX30DRAFT_339873</name>
</gene>
<keyword evidence="3" id="KW-1185">Reference proteome</keyword>
<organism evidence="2 3">
    <name type="scientific">Ascodesmis nigricans</name>
    <dbReference type="NCBI Taxonomy" id="341454"/>
    <lineage>
        <taxon>Eukaryota</taxon>
        <taxon>Fungi</taxon>
        <taxon>Dikarya</taxon>
        <taxon>Ascomycota</taxon>
        <taxon>Pezizomycotina</taxon>
        <taxon>Pezizomycetes</taxon>
        <taxon>Pezizales</taxon>
        <taxon>Ascodesmidaceae</taxon>
        <taxon>Ascodesmis</taxon>
    </lineage>
</organism>
<name>A0A4V3SJ47_9PEZI</name>
<dbReference type="Proteomes" id="UP000298138">
    <property type="component" value="Unassembled WGS sequence"/>
</dbReference>
<evidence type="ECO:0000313" key="2">
    <source>
        <dbReference type="EMBL" id="TGZ82595.1"/>
    </source>
</evidence>
<keyword evidence="1" id="KW-0812">Transmembrane</keyword>
<accession>A0A4V3SJ47</accession>
<reference evidence="2 3" key="1">
    <citation type="submission" date="2019-04" db="EMBL/GenBank/DDBJ databases">
        <title>Comparative genomics and transcriptomics to analyze fruiting body development in filamentous ascomycetes.</title>
        <authorList>
            <consortium name="DOE Joint Genome Institute"/>
            <person name="Lutkenhaus R."/>
            <person name="Traeger S."/>
            <person name="Breuer J."/>
            <person name="Kuo A."/>
            <person name="Lipzen A."/>
            <person name="Pangilinan J."/>
            <person name="Dilworth D."/>
            <person name="Sandor L."/>
            <person name="Poggeler S."/>
            <person name="Barry K."/>
            <person name="Grigoriev I.V."/>
            <person name="Nowrousian M."/>
        </authorList>
    </citation>
    <scope>NUCLEOTIDE SEQUENCE [LARGE SCALE GENOMIC DNA]</scope>
    <source>
        <strain evidence="2 3">CBS 389.68</strain>
    </source>
</reference>
<evidence type="ECO:0000313" key="3">
    <source>
        <dbReference type="Proteomes" id="UP000298138"/>
    </source>
</evidence>
<dbReference type="InParanoid" id="A0A4V3SJ47"/>
<keyword evidence="1" id="KW-0472">Membrane</keyword>
<sequence>MPVSGFSLANFLFSTCFFLIAVVKISQAFLYLSLLHTPAFCIFRFQVWCSCRNRTTIHAAHSQLQQSRRSGNGAVPV</sequence>
<evidence type="ECO:0000256" key="1">
    <source>
        <dbReference type="SAM" id="Phobius"/>
    </source>
</evidence>
<keyword evidence="1" id="KW-1133">Transmembrane helix</keyword>
<feature type="non-terminal residue" evidence="2">
    <location>
        <position position="77"/>
    </location>
</feature>
<protein>
    <submittedName>
        <fullName evidence="2">Uncharacterized protein</fullName>
    </submittedName>
</protein>
<dbReference type="AlphaFoldDB" id="A0A4V3SJ47"/>
<proteinExistence type="predicted"/>
<dbReference type="EMBL" id="ML220115">
    <property type="protein sequence ID" value="TGZ82595.1"/>
    <property type="molecule type" value="Genomic_DNA"/>
</dbReference>
<feature type="transmembrane region" description="Helical" evidence="1">
    <location>
        <begin position="12"/>
        <end position="34"/>
    </location>
</feature>